<organism evidence="2 3">
    <name type="scientific">Manduca sexta</name>
    <name type="common">Tobacco hawkmoth</name>
    <name type="synonym">Tobacco hornworm</name>
    <dbReference type="NCBI Taxonomy" id="7130"/>
    <lineage>
        <taxon>Eukaryota</taxon>
        <taxon>Metazoa</taxon>
        <taxon>Ecdysozoa</taxon>
        <taxon>Arthropoda</taxon>
        <taxon>Hexapoda</taxon>
        <taxon>Insecta</taxon>
        <taxon>Pterygota</taxon>
        <taxon>Neoptera</taxon>
        <taxon>Endopterygota</taxon>
        <taxon>Lepidoptera</taxon>
        <taxon>Glossata</taxon>
        <taxon>Ditrysia</taxon>
        <taxon>Bombycoidea</taxon>
        <taxon>Sphingidae</taxon>
        <taxon>Sphinginae</taxon>
        <taxon>Sphingini</taxon>
        <taxon>Manduca</taxon>
    </lineage>
</organism>
<keyword evidence="1" id="KW-0560">Oxidoreductase</keyword>
<reference evidence="2" key="2">
    <citation type="submission" date="2020-12" db="EMBL/GenBank/DDBJ databases">
        <authorList>
            <person name="Kanost M."/>
        </authorList>
    </citation>
    <scope>NUCLEOTIDE SEQUENCE</scope>
</reference>
<name>A0A922CTC9_MANSE</name>
<evidence type="ECO:0000313" key="3">
    <source>
        <dbReference type="Proteomes" id="UP000791440"/>
    </source>
</evidence>
<gene>
    <name evidence="2" type="ORF">O3G_MSEX010399</name>
</gene>
<dbReference type="InterPro" id="IPR036291">
    <property type="entry name" value="NAD(P)-bd_dom_sf"/>
</dbReference>
<dbReference type="InterPro" id="IPR002347">
    <property type="entry name" value="SDR_fam"/>
</dbReference>
<dbReference type="PANTHER" id="PTHR43975">
    <property type="entry name" value="ZGC:101858"/>
    <property type="match status" value="1"/>
</dbReference>
<dbReference type="PROSITE" id="PS00061">
    <property type="entry name" value="ADH_SHORT"/>
    <property type="match status" value="1"/>
</dbReference>
<dbReference type="Pfam" id="PF13561">
    <property type="entry name" value="adh_short_C2"/>
    <property type="match status" value="1"/>
</dbReference>
<dbReference type="PANTHER" id="PTHR43975:SF2">
    <property type="entry name" value="EG:BACR7A4.14 PROTEIN-RELATED"/>
    <property type="match status" value="1"/>
</dbReference>
<dbReference type="SUPFAM" id="SSF51735">
    <property type="entry name" value="NAD(P)-binding Rossmann-fold domains"/>
    <property type="match status" value="1"/>
</dbReference>
<dbReference type="AlphaFoldDB" id="A0A922CTC9"/>
<dbReference type="Proteomes" id="UP000791440">
    <property type="component" value="Unassembled WGS sequence"/>
</dbReference>
<comment type="caution">
    <text evidence="2">The sequence shown here is derived from an EMBL/GenBank/DDBJ whole genome shotgun (WGS) entry which is preliminary data.</text>
</comment>
<accession>A0A922CTC9</accession>
<dbReference type="EMBL" id="JH668552">
    <property type="protein sequence ID" value="KAG6457624.1"/>
    <property type="molecule type" value="Genomic_DNA"/>
</dbReference>
<dbReference type="InterPro" id="IPR020904">
    <property type="entry name" value="Sc_DH/Rdtase_CS"/>
</dbReference>
<dbReference type="PRINTS" id="PR00081">
    <property type="entry name" value="GDHRDH"/>
</dbReference>
<dbReference type="PRINTS" id="PR00080">
    <property type="entry name" value="SDRFAMILY"/>
</dbReference>
<evidence type="ECO:0000313" key="2">
    <source>
        <dbReference type="EMBL" id="KAG6457624.1"/>
    </source>
</evidence>
<dbReference type="Gene3D" id="3.40.50.720">
    <property type="entry name" value="NAD(P)-binding Rossmann-like Domain"/>
    <property type="match status" value="1"/>
</dbReference>
<dbReference type="NCBIfam" id="NF005559">
    <property type="entry name" value="PRK07231.1"/>
    <property type="match status" value="1"/>
</dbReference>
<keyword evidence="3" id="KW-1185">Reference proteome</keyword>
<sequence length="261" mass="27459">MSFQDKVVLVTGASSGIGAAIAEKFAAEGAKVAIVARNTTKLAEVSKKCEEVGSKPLVIVADVTTEESARKAVSQTIDQFGKLDVLINNAGIMKFASILDENAIEAFDHTMVTNLRSVVCFTHIAGPHIVASKGNIINISSIAALGVVVDKAFAYCTSKAGLDHFTRCMALELAPKGVRVNTINPGPVRTDIISNSMGVDKATQDAMYEGSENVTPLGRISESEEVADLTLFLASDKAKGITGSSYVIDNGIILLGLLKNE</sequence>
<dbReference type="FunFam" id="3.40.50.720:FF:000084">
    <property type="entry name" value="Short-chain dehydrogenase reductase"/>
    <property type="match status" value="1"/>
</dbReference>
<proteinExistence type="predicted"/>
<dbReference type="GO" id="GO:0016491">
    <property type="term" value="F:oxidoreductase activity"/>
    <property type="evidence" value="ECO:0007669"/>
    <property type="project" value="UniProtKB-KW"/>
</dbReference>
<evidence type="ECO:0000256" key="1">
    <source>
        <dbReference type="ARBA" id="ARBA00023002"/>
    </source>
</evidence>
<protein>
    <submittedName>
        <fullName evidence="2">Uncharacterized protein</fullName>
    </submittedName>
</protein>
<reference evidence="2" key="1">
    <citation type="journal article" date="2016" name="Insect Biochem. Mol. Biol.">
        <title>Multifaceted biological insights from a draft genome sequence of the tobacco hornworm moth, Manduca sexta.</title>
        <authorList>
            <person name="Kanost M.R."/>
            <person name="Arrese E.L."/>
            <person name="Cao X."/>
            <person name="Chen Y.R."/>
            <person name="Chellapilla S."/>
            <person name="Goldsmith M.R."/>
            <person name="Grosse-Wilde E."/>
            <person name="Heckel D.G."/>
            <person name="Herndon N."/>
            <person name="Jiang H."/>
            <person name="Papanicolaou A."/>
            <person name="Qu J."/>
            <person name="Soulages J.L."/>
            <person name="Vogel H."/>
            <person name="Walters J."/>
            <person name="Waterhouse R.M."/>
            <person name="Ahn S.J."/>
            <person name="Almeida F.C."/>
            <person name="An C."/>
            <person name="Aqrawi P."/>
            <person name="Bretschneider A."/>
            <person name="Bryant W.B."/>
            <person name="Bucks S."/>
            <person name="Chao H."/>
            <person name="Chevignon G."/>
            <person name="Christen J.M."/>
            <person name="Clarke D.F."/>
            <person name="Dittmer N.T."/>
            <person name="Ferguson L.C.F."/>
            <person name="Garavelou S."/>
            <person name="Gordon K.H.J."/>
            <person name="Gunaratna R.T."/>
            <person name="Han Y."/>
            <person name="Hauser F."/>
            <person name="He Y."/>
            <person name="Heidel-Fischer H."/>
            <person name="Hirsh A."/>
            <person name="Hu Y."/>
            <person name="Jiang H."/>
            <person name="Kalra D."/>
            <person name="Klinner C."/>
            <person name="Konig C."/>
            <person name="Kovar C."/>
            <person name="Kroll A.R."/>
            <person name="Kuwar S.S."/>
            <person name="Lee S.L."/>
            <person name="Lehman R."/>
            <person name="Li K."/>
            <person name="Li Z."/>
            <person name="Liang H."/>
            <person name="Lovelace S."/>
            <person name="Lu Z."/>
            <person name="Mansfield J.H."/>
            <person name="McCulloch K.J."/>
            <person name="Mathew T."/>
            <person name="Morton B."/>
            <person name="Muzny D.M."/>
            <person name="Neunemann D."/>
            <person name="Ongeri F."/>
            <person name="Pauchet Y."/>
            <person name="Pu L.L."/>
            <person name="Pyrousis I."/>
            <person name="Rao X.J."/>
            <person name="Redding A."/>
            <person name="Roesel C."/>
            <person name="Sanchez-Gracia A."/>
            <person name="Schaack S."/>
            <person name="Shukla A."/>
            <person name="Tetreau G."/>
            <person name="Wang Y."/>
            <person name="Xiong G.H."/>
            <person name="Traut W."/>
            <person name="Walsh T.K."/>
            <person name="Worley K.C."/>
            <person name="Wu D."/>
            <person name="Wu W."/>
            <person name="Wu Y.Q."/>
            <person name="Zhang X."/>
            <person name="Zou Z."/>
            <person name="Zucker H."/>
            <person name="Briscoe A.D."/>
            <person name="Burmester T."/>
            <person name="Clem R.J."/>
            <person name="Feyereisen R."/>
            <person name="Grimmelikhuijzen C.J.P."/>
            <person name="Hamodrakas S.J."/>
            <person name="Hansson B.S."/>
            <person name="Huguet E."/>
            <person name="Jermiin L.S."/>
            <person name="Lan Q."/>
            <person name="Lehman H.K."/>
            <person name="Lorenzen M."/>
            <person name="Merzendorfer H."/>
            <person name="Michalopoulos I."/>
            <person name="Morton D.B."/>
            <person name="Muthukrishnan S."/>
            <person name="Oakeshott J.G."/>
            <person name="Palmer W."/>
            <person name="Park Y."/>
            <person name="Passarelli A.L."/>
            <person name="Rozas J."/>
            <person name="Schwartz L.M."/>
            <person name="Smith W."/>
            <person name="Southgate A."/>
            <person name="Vilcinskas A."/>
            <person name="Vogt R."/>
            <person name="Wang P."/>
            <person name="Werren J."/>
            <person name="Yu X.Q."/>
            <person name="Zhou J.J."/>
            <person name="Brown S.J."/>
            <person name="Scherer S.E."/>
            <person name="Richards S."/>
            <person name="Blissard G.W."/>
        </authorList>
    </citation>
    <scope>NUCLEOTIDE SEQUENCE</scope>
</reference>